<feature type="transmembrane region" description="Helical" evidence="8">
    <location>
        <begin position="111"/>
        <end position="132"/>
    </location>
</feature>
<evidence type="ECO:0000256" key="6">
    <source>
        <dbReference type="ARBA" id="ARBA00039459"/>
    </source>
</evidence>
<feature type="domain" description="MARVEL" evidence="9">
    <location>
        <begin position="16"/>
        <end position="136"/>
    </location>
</feature>
<comment type="subcellular location">
    <subcellularLocation>
        <location evidence="1">Membrane</location>
        <topology evidence="1">Multi-pass membrane protein</topology>
    </subcellularLocation>
</comment>
<dbReference type="Proteomes" id="UP001152803">
    <property type="component" value="Unassembled WGS sequence"/>
</dbReference>
<dbReference type="GO" id="GO:0016020">
    <property type="term" value="C:membrane"/>
    <property type="evidence" value="ECO:0007669"/>
    <property type="project" value="UniProtKB-SubCell"/>
</dbReference>
<comment type="caution">
    <text evidence="10">The sequence shown here is derived from an EMBL/GenBank/DDBJ whole genome shotgun (WGS) entry which is preliminary data.</text>
</comment>
<evidence type="ECO:0000256" key="2">
    <source>
        <dbReference type="ARBA" id="ARBA00022692"/>
    </source>
</evidence>
<dbReference type="Pfam" id="PF01284">
    <property type="entry name" value="MARVEL"/>
    <property type="match status" value="1"/>
</dbReference>
<evidence type="ECO:0000256" key="5">
    <source>
        <dbReference type="ARBA" id="ARBA00037152"/>
    </source>
</evidence>
<evidence type="ECO:0000256" key="8">
    <source>
        <dbReference type="SAM" id="Phobius"/>
    </source>
</evidence>
<proteinExistence type="predicted"/>
<keyword evidence="3 8" id="KW-1133">Transmembrane helix</keyword>
<evidence type="ECO:0000256" key="3">
    <source>
        <dbReference type="ARBA" id="ARBA00022989"/>
    </source>
</evidence>
<sequence length="149" mass="16331">MADTTEPSCIDKLKSYVRTRKGTILLAEIILSFIIIICYAASYFGGYSTVAICEMVFAIVFMVVYMLELDKQFRVISWPWSDFIRATIGAALYLITSLISVIQGTGDGARIAGGVLGMLAGVLFGYDAYLTFMTIKSNRQHTAAPTDEA</sequence>
<dbReference type="EMBL" id="JAFJMO010000010">
    <property type="protein sequence ID" value="KAJ8265134.1"/>
    <property type="molecule type" value="Genomic_DNA"/>
</dbReference>
<feature type="transmembrane region" description="Helical" evidence="8">
    <location>
        <begin position="48"/>
        <end position="67"/>
    </location>
</feature>
<evidence type="ECO:0000313" key="11">
    <source>
        <dbReference type="Proteomes" id="UP001152803"/>
    </source>
</evidence>
<keyword evidence="2 7" id="KW-0812">Transmembrane</keyword>
<dbReference type="AlphaFoldDB" id="A0A9Q1DBI3"/>
<evidence type="ECO:0000256" key="7">
    <source>
        <dbReference type="PROSITE-ProRule" id="PRU00581"/>
    </source>
</evidence>
<dbReference type="InterPro" id="IPR050578">
    <property type="entry name" value="MARVEL-CKLF_proteins"/>
</dbReference>
<dbReference type="InterPro" id="IPR008253">
    <property type="entry name" value="Marvel"/>
</dbReference>
<feature type="transmembrane region" description="Helical" evidence="8">
    <location>
        <begin position="22"/>
        <end position="42"/>
    </location>
</feature>
<evidence type="ECO:0000313" key="10">
    <source>
        <dbReference type="EMBL" id="KAJ8265134.1"/>
    </source>
</evidence>
<organism evidence="10 11">
    <name type="scientific">Conger conger</name>
    <name type="common">Conger eel</name>
    <name type="synonym">Muraena conger</name>
    <dbReference type="NCBI Taxonomy" id="82655"/>
    <lineage>
        <taxon>Eukaryota</taxon>
        <taxon>Metazoa</taxon>
        <taxon>Chordata</taxon>
        <taxon>Craniata</taxon>
        <taxon>Vertebrata</taxon>
        <taxon>Euteleostomi</taxon>
        <taxon>Actinopterygii</taxon>
        <taxon>Neopterygii</taxon>
        <taxon>Teleostei</taxon>
        <taxon>Anguilliformes</taxon>
        <taxon>Congridae</taxon>
        <taxon>Conger</taxon>
    </lineage>
</organism>
<dbReference type="PANTHER" id="PTHR22776">
    <property type="entry name" value="MARVEL-CONTAINING POTENTIAL LIPID RAFT-ASSOCIATED PROTEIN"/>
    <property type="match status" value="1"/>
</dbReference>
<accession>A0A9Q1DBI3</accession>
<comment type="function">
    <text evidence="5">May play a role in cell differentiation in the intestinal epithelium.</text>
</comment>
<dbReference type="PROSITE" id="PS51225">
    <property type="entry name" value="MARVEL"/>
    <property type="match status" value="1"/>
</dbReference>
<evidence type="ECO:0000256" key="1">
    <source>
        <dbReference type="ARBA" id="ARBA00004141"/>
    </source>
</evidence>
<feature type="transmembrane region" description="Helical" evidence="8">
    <location>
        <begin position="88"/>
        <end position="105"/>
    </location>
</feature>
<protein>
    <recommendedName>
        <fullName evidence="6">Proteolipid protein 2</fullName>
    </recommendedName>
</protein>
<evidence type="ECO:0000256" key="4">
    <source>
        <dbReference type="ARBA" id="ARBA00023136"/>
    </source>
</evidence>
<dbReference type="OrthoDB" id="9898022at2759"/>
<keyword evidence="11" id="KW-1185">Reference proteome</keyword>
<keyword evidence="4 7" id="KW-0472">Membrane</keyword>
<name>A0A9Q1DBI3_CONCO</name>
<reference evidence="10" key="1">
    <citation type="journal article" date="2023" name="Science">
        <title>Genome structures resolve the early diversification of teleost fishes.</title>
        <authorList>
            <person name="Parey E."/>
            <person name="Louis A."/>
            <person name="Montfort J."/>
            <person name="Bouchez O."/>
            <person name="Roques C."/>
            <person name="Iampietro C."/>
            <person name="Lluch J."/>
            <person name="Castinel A."/>
            <person name="Donnadieu C."/>
            <person name="Desvignes T."/>
            <person name="Floi Bucao C."/>
            <person name="Jouanno E."/>
            <person name="Wen M."/>
            <person name="Mejri S."/>
            <person name="Dirks R."/>
            <person name="Jansen H."/>
            <person name="Henkel C."/>
            <person name="Chen W.J."/>
            <person name="Zahm M."/>
            <person name="Cabau C."/>
            <person name="Klopp C."/>
            <person name="Thompson A.W."/>
            <person name="Robinson-Rechavi M."/>
            <person name="Braasch I."/>
            <person name="Lecointre G."/>
            <person name="Bobe J."/>
            <person name="Postlethwait J.H."/>
            <person name="Berthelot C."/>
            <person name="Roest Crollius H."/>
            <person name="Guiguen Y."/>
        </authorList>
    </citation>
    <scope>NUCLEOTIDE SEQUENCE</scope>
    <source>
        <strain evidence="10">Concon-B</strain>
    </source>
</reference>
<dbReference type="PANTHER" id="PTHR22776:SF4">
    <property type="entry name" value="PROTEOLIPID PROTEIN 2"/>
    <property type="match status" value="1"/>
</dbReference>
<gene>
    <name evidence="10" type="ORF">COCON_G00142330</name>
</gene>
<evidence type="ECO:0000259" key="9">
    <source>
        <dbReference type="PROSITE" id="PS51225"/>
    </source>
</evidence>